<evidence type="ECO:0000256" key="5">
    <source>
        <dbReference type="ARBA" id="ARBA00022741"/>
    </source>
</evidence>
<dbReference type="InterPro" id="IPR019009">
    <property type="entry name" value="SRP_receptor_beta_su"/>
</dbReference>
<evidence type="ECO:0000256" key="2">
    <source>
        <dbReference type="ARBA" id="ARBA00005619"/>
    </source>
</evidence>
<dbReference type="GO" id="GO:0005794">
    <property type="term" value="C:Golgi apparatus"/>
    <property type="evidence" value="ECO:0007669"/>
    <property type="project" value="TreeGrafter"/>
</dbReference>
<dbReference type="CDD" id="cd04105">
    <property type="entry name" value="SR_beta"/>
    <property type="match status" value="1"/>
</dbReference>
<keyword evidence="7 11" id="KW-1133">Transmembrane helix</keyword>
<dbReference type="GO" id="GO:0006886">
    <property type="term" value="P:intracellular protein transport"/>
    <property type="evidence" value="ECO:0007669"/>
    <property type="project" value="TreeGrafter"/>
</dbReference>
<comment type="subcellular location">
    <subcellularLocation>
        <location evidence="1">Endoplasmic reticulum membrane</location>
        <topology evidence="1">Single-pass membrane protein</topology>
    </subcellularLocation>
</comment>
<keyword evidence="9 11" id="KW-0472">Membrane</keyword>
<keyword evidence="6" id="KW-0256">Endoplasmic reticulum</keyword>
<keyword evidence="4 11" id="KW-0812">Transmembrane</keyword>
<keyword evidence="8" id="KW-0342">GTP-binding</keyword>
<protein>
    <recommendedName>
        <fullName evidence="3">Signal recognition particle receptor subunit beta</fullName>
    </recommendedName>
</protein>
<dbReference type="Gene3D" id="3.40.50.300">
    <property type="entry name" value="P-loop containing nucleotide triphosphate hydrolases"/>
    <property type="match status" value="1"/>
</dbReference>
<gene>
    <name evidence="12" type="ORF">TGEB3V08_LOCUS3684</name>
</gene>
<evidence type="ECO:0000256" key="3">
    <source>
        <dbReference type="ARBA" id="ARBA00020256"/>
    </source>
</evidence>
<name>A0A7R9JUJ2_TIMGE</name>
<evidence type="ECO:0000256" key="11">
    <source>
        <dbReference type="SAM" id="Phobius"/>
    </source>
</evidence>
<evidence type="ECO:0000256" key="7">
    <source>
        <dbReference type="ARBA" id="ARBA00022989"/>
    </source>
</evidence>
<dbReference type="Pfam" id="PF09439">
    <property type="entry name" value="SRPRB"/>
    <property type="match status" value="1"/>
</dbReference>
<reference evidence="12" key="1">
    <citation type="submission" date="2020-11" db="EMBL/GenBank/DDBJ databases">
        <authorList>
            <person name="Tran Van P."/>
        </authorList>
    </citation>
    <scope>NUCLEOTIDE SEQUENCE</scope>
</reference>
<keyword evidence="10" id="KW-0675">Receptor</keyword>
<dbReference type="GO" id="GO:0005789">
    <property type="term" value="C:endoplasmic reticulum membrane"/>
    <property type="evidence" value="ECO:0007669"/>
    <property type="project" value="UniProtKB-SubCell"/>
</dbReference>
<dbReference type="GO" id="GO:0034067">
    <property type="term" value="P:protein localization to Golgi apparatus"/>
    <property type="evidence" value="ECO:0007669"/>
    <property type="project" value="TreeGrafter"/>
</dbReference>
<feature type="transmembrane region" description="Helical" evidence="11">
    <location>
        <begin position="25"/>
        <end position="44"/>
    </location>
</feature>
<evidence type="ECO:0000256" key="1">
    <source>
        <dbReference type="ARBA" id="ARBA00004389"/>
    </source>
</evidence>
<dbReference type="GO" id="GO:0003924">
    <property type="term" value="F:GTPase activity"/>
    <property type="evidence" value="ECO:0007669"/>
    <property type="project" value="TreeGrafter"/>
</dbReference>
<dbReference type="EMBL" id="OE840183">
    <property type="protein sequence ID" value="CAD7589766.1"/>
    <property type="molecule type" value="Genomic_DNA"/>
</dbReference>
<dbReference type="InterPro" id="IPR027417">
    <property type="entry name" value="P-loop_NTPase"/>
</dbReference>
<evidence type="ECO:0000256" key="8">
    <source>
        <dbReference type="ARBA" id="ARBA00023134"/>
    </source>
</evidence>
<comment type="similarity">
    <text evidence="2">Belongs to the SRP receptor beta subunit family.</text>
</comment>
<evidence type="ECO:0000313" key="12">
    <source>
        <dbReference type="EMBL" id="CAD7589766.1"/>
    </source>
</evidence>
<dbReference type="GO" id="GO:0005525">
    <property type="term" value="F:GTP binding"/>
    <property type="evidence" value="ECO:0007669"/>
    <property type="project" value="UniProtKB-KW"/>
</dbReference>
<accession>A0A7R9JUJ2</accession>
<organism evidence="12">
    <name type="scientific">Timema genevievae</name>
    <name type="common">Walking stick</name>
    <dbReference type="NCBI Taxonomy" id="629358"/>
    <lineage>
        <taxon>Eukaryota</taxon>
        <taxon>Metazoa</taxon>
        <taxon>Ecdysozoa</taxon>
        <taxon>Arthropoda</taxon>
        <taxon>Hexapoda</taxon>
        <taxon>Insecta</taxon>
        <taxon>Pterygota</taxon>
        <taxon>Neoptera</taxon>
        <taxon>Polyneoptera</taxon>
        <taxon>Phasmatodea</taxon>
        <taxon>Timematodea</taxon>
        <taxon>Timematoidea</taxon>
        <taxon>Timematidae</taxon>
        <taxon>Timema</taxon>
    </lineage>
</organism>
<sequence>MEKSKVNPTIHETTNFLRFDDTQTLGIIVAIGVILLTLIVFVVWRSRKQSRRGVLLLGLCDSGKTLLFTRLLHEKFVLTHTSIKENVGDYVVNNVSKQVVSVTDRPGVELHSCQFLKVIDIPGHERQRTKFLDQYKPVARAIIFVVDSVSIQKEIRDVAEYLYTLLSDPVVSSNCPPFLVLCNKQDVTMAKGIPVVKTLLEKEMNLLRKTKTSQLESTNETSNNNTFLGKQGKEFEFSHLAPIRVEFAEGFAQKQGDENTAQLDQVEEWLAKVA</sequence>
<proteinExistence type="inferred from homology"/>
<evidence type="ECO:0000256" key="10">
    <source>
        <dbReference type="ARBA" id="ARBA00023170"/>
    </source>
</evidence>
<evidence type="ECO:0000256" key="6">
    <source>
        <dbReference type="ARBA" id="ARBA00022824"/>
    </source>
</evidence>
<keyword evidence="5" id="KW-0547">Nucleotide-binding</keyword>
<dbReference type="PANTHER" id="PTHR45909">
    <property type="entry name" value="ADP-RIBOSYLATION FACTOR-RELATED PROTEIN 1"/>
    <property type="match status" value="1"/>
</dbReference>
<dbReference type="AlphaFoldDB" id="A0A7R9JUJ2"/>
<dbReference type="GO" id="GO:0043001">
    <property type="term" value="P:Golgi to plasma membrane protein transport"/>
    <property type="evidence" value="ECO:0007669"/>
    <property type="project" value="TreeGrafter"/>
</dbReference>
<dbReference type="InterPro" id="IPR024156">
    <property type="entry name" value="Small_GTPase_ARF"/>
</dbReference>
<dbReference type="PANTHER" id="PTHR45909:SF1">
    <property type="entry name" value="ADP-RIBOSYLATION FACTOR-RELATED PROTEIN 1"/>
    <property type="match status" value="1"/>
</dbReference>
<dbReference type="SUPFAM" id="SSF52540">
    <property type="entry name" value="P-loop containing nucleoside triphosphate hydrolases"/>
    <property type="match status" value="1"/>
</dbReference>
<evidence type="ECO:0000256" key="4">
    <source>
        <dbReference type="ARBA" id="ARBA00022692"/>
    </source>
</evidence>
<evidence type="ECO:0000256" key="9">
    <source>
        <dbReference type="ARBA" id="ARBA00023136"/>
    </source>
</evidence>
<dbReference type="PROSITE" id="PS51417">
    <property type="entry name" value="ARF"/>
    <property type="match status" value="1"/>
</dbReference>